<name>A0A7T8K6X1_CALRO</name>
<dbReference type="InterPro" id="IPR032106">
    <property type="entry name" value="2-oxogl_dehyd_N"/>
</dbReference>
<dbReference type="EMBL" id="CP045895">
    <property type="protein sequence ID" value="QQP49212.1"/>
    <property type="molecule type" value="Genomic_DNA"/>
</dbReference>
<protein>
    <submittedName>
        <fullName evidence="2">2oxoglutarate dehydrogenase_ mitochondriallike</fullName>
    </submittedName>
</protein>
<feature type="domain" description="2-oxoglutarate dehydrogenase E1 component N-terminal" evidence="1">
    <location>
        <begin position="47"/>
        <end position="85"/>
    </location>
</feature>
<dbReference type="AlphaFoldDB" id="A0A7T8K6X1"/>
<reference evidence="3" key="1">
    <citation type="submission" date="2021-01" db="EMBL/GenBank/DDBJ databases">
        <title>Caligus Genome Assembly.</title>
        <authorList>
            <person name="Gallardo-Escarate C."/>
        </authorList>
    </citation>
    <scope>NUCLEOTIDE SEQUENCE [LARGE SCALE GENOMIC DNA]</scope>
</reference>
<proteinExistence type="predicted"/>
<organism evidence="2 3">
    <name type="scientific">Caligus rogercresseyi</name>
    <name type="common">Sea louse</name>
    <dbReference type="NCBI Taxonomy" id="217165"/>
    <lineage>
        <taxon>Eukaryota</taxon>
        <taxon>Metazoa</taxon>
        <taxon>Ecdysozoa</taxon>
        <taxon>Arthropoda</taxon>
        <taxon>Crustacea</taxon>
        <taxon>Multicrustacea</taxon>
        <taxon>Hexanauplia</taxon>
        <taxon>Copepoda</taxon>
        <taxon>Siphonostomatoida</taxon>
        <taxon>Caligidae</taxon>
        <taxon>Caligus</taxon>
    </lineage>
</organism>
<dbReference type="OrthoDB" id="413077at2759"/>
<evidence type="ECO:0000313" key="2">
    <source>
        <dbReference type="EMBL" id="QQP49212.1"/>
    </source>
</evidence>
<evidence type="ECO:0000313" key="3">
    <source>
        <dbReference type="Proteomes" id="UP000595437"/>
    </source>
</evidence>
<gene>
    <name evidence="2" type="ORF">FKW44_009777</name>
</gene>
<dbReference type="Proteomes" id="UP000595437">
    <property type="component" value="Chromosome 6"/>
</dbReference>
<accession>A0A7T8K6X1</accession>
<dbReference type="Pfam" id="PF16078">
    <property type="entry name" value="2-oxogl_dehyd_N"/>
    <property type="match status" value="1"/>
</dbReference>
<evidence type="ECO:0000259" key="1">
    <source>
        <dbReference type="Pfam" id="PF16078"/>
    </source>
</evidence>
<sequence>MHRQSVKSLMPLLLGRNNPDKFASYLSRTRTFPSIRAYCSSIVKVEESYLNGNSSTYIEEMYEAWAREPKSVHASWDAYFRGNSFQKSPFSGSELGEGIPFPWPPFKYPHLPQL</sequence>
<keyword evidence="3" id="KW-1185">Reference proteome</keyword>